<keyword evidence="3" id="KW-1185">Reference proteome</keyword>
<gene>
    <name evidence="2" type="ORF">SAMN04487940_10120</name>
</gene>
<dbReference type="GO" id="GO:0016787">
    <property type="term" value="F:hydrolase activity"/>
    <property type="evidence" value="ECO:0007669"/>
    <property type="project" value="UniProtKB-KW"/>
</dbReference>
<organism evidence="2 3">
    <name type="scientific">Marinovum algicola</name>
    <dbReference type="NCBI Taxonomy" id="42444"/>
    <lineage>
        <taxon>Bacteria</taxon>
        <taxon>Pseudomonadati</taxon>
        <taxon>Pseudomonadota</taxon>
        <taxon>Alphaproteobacteria</taxon>
        <taxon>Rhodobacterales</taxon>
        <taxon>Roseobacteraceae</taxon>
        <taxon>Marinovum</taxon>
    </lineage>
</organism>
<name>A0A975W5U0_9RHOB</name>
<evidence type="ECO:0000259" key="1">
    <source>
        <dbReference type="Pfam" id="PF03372"/>
    </source>
</evidence>
<keyword evidence="2" id="KW-0540">Nuclease</keyword>
<dbReference type="AlphaFoldDB" id="A0A975W5U0"/>
<dbReference type="InterPro" id="IPR036691">
    <property type="entry name" value="Endo/exonu/phosph_ase_sf"/>
</dbReference>
<dbReference type="GO" id="GO:0004519">
    <property type="term" value="F:endonuclease activity"/>
    <property type="evidence" value="ECO:0007669"/>
    <property type="project" value="UniProtKB-KW"/>
</dbReference>
<dbReference type="InterPro" id="IPR005135">
    <property type="entry name" value="Endo/exonuclease/phosphatase"/>
</dbReference>
<dbReference type="GO" id="GO:0006506">
    <property type="term" value="P:GPI anchor biosynthetic process"/>
    <property type="evidence" value="ECO:0007669"/>
    <property type="project" value="TreeGrafter"/>
</dbReference>
<keyword evidence="2" id="KW-0378">Hydrolase</keyword>
<dbReference type="Pfam" id="PF03372">
    <property type="entry name" value="Exo_endo_phos"/>
    <property type="match status" value="1"/>
</dbReference>
<dbReference type="SUPFAM" id="SSF56219">
    <property type="entry name" value="DNase I-like"/>
    <property type="match status" value="1"/>
</dbReference>
<dbReference type="RefSeq" id="WP_244898529.1">
    <property type="nucleotide sequence ID" value="NZ_CATLUV010000014.1"/>
</dbReference>
<dbReference type="PANTHER" id="PTHR14859:SF15">
    <property type="entry name" value="ENDONUCLEASE_EXONUCLEASE_PHOSPHATASE DOMAIN-CONTAINING PROTEIN"/>
    <property type="match status" value="1"/>
</dbReference>
<comment type="caution">
    <text evidence="2">The sequence shown here is derived from an EMBL/GenBank/DDBJ whole genome shotgun (WGS) entry which is preliminary data.</text>
</comment>
<dbReference type="PANTHER" id="PTHR14859">
    <property type="entry name" value="CALCOFLUOR WHITE HYPERSENSITIVE PROTEIN PRECURSOR"/>
    <property type="match status" value="1"/>
</dbReference>
<dbReference type="Gene3D" id="3.60.10.10">
    <property type="entry name" value="Endonuclease/exonuclease/phosphatase"/>
    <property type="match status" value="1"/>
</dbReference>
<dbReference type="InterPro" id="IPR051916">
    <property type="entry name" value="GPI-anchor_lipid_remodeler"/>
</dbReference>
<dbReference type="EMBL" id="FNYY01000001">
    <property type="protein sequence ID" value="SEI49954.1"/>
    <property type="molecule type" value="Genomic_DNA"/>
</dbReference>
<feature type="domain" description="Endonuclease/exonuclease/phosphatase" evidence="1">
    <location>
        <begin position="26"/>
        <end position="235"/>
    </location>
</feature>
<proteinExistence type="predicted"/>
<keyword evidence="2" id="KW-0255">Endonuclease</keyword>
<evidence type="ECO:0000313" key="2">
    <source>
        <dbReference type="EMBL" id="SEI49954.1"/>
    </source>
</evidence>
<dbReference type="GO" id="GO:0016020">
    <property type="term" value="C:membrane"/>
    <property type="evidence" value="ECO:0007669"/>
    <property type="project" value="GOC"/>
</dbReference>
<reference evidence="2 3" key="1">
    <citation type="submission" date="2016-10" db="EMBL/GenBank/DDBJ databases">
        <authorList>
            <person name="Varghese N."/>
            <person name="Submissions S."/>
        </authorList>
    </citation>
    <scope>NUCLEOTIDE SEQUENCE [LARGE SCALE GENOMIC DNA]</scope>
    <source>
        <strain evidence="2 3">FF3</strain>
    </source>
</reference>
<accession>A0A975W5U0</accession>
<dbReference type="Proteomes" id="UP000182932">
    <property type="component" value="Unassembled WGS sequence"/>
</dbReference>
<evidence type="ECO:0000313" key="3">
    <source>
        <dbReference type="Proteomes" id="UP000182932"/>
    </source>
</evidence>
<protein>
    <submittedName>
        <fullName evidence="2">Metal-dependent hydrolase, endonuclease/exonuclease/phosphatase family</fullName>
    </submittedName>
</protein>
<sequence length="248" mass="27516">MVARLDRVRYAQANRSETGPGQVRIVSYNIRKAVGLDWRRDPERIVAVLAEIDADVILLQEADKRVRRREGVLPRDILCGEMGYALAEVAIRPHSHGWHGNVILVRQSFPIAETRRIDLPSAEPRGAVSATLADPRIEVIGVHLGLNAAMRRRQLAVLQAYLAQADHPVVIGGDFNEWRRGSDHVENLGTVIEPGPSFHSRVPVAHLDRFILSGALRHEGSFVHRSDLAARASDHLPVVIDVAPEKPE</sequence>